<name>A0A1M4UI47_9FLAO</name>
<proteinExistence type="predicted"/>
<feature type="signal peptide" evidence="2">
    <location>
        <begin position="1"/>
        <end position="17"/>
    </location>
</feature>
<dbReference type="InterPro" id="IPR059226">
    <property type="entry name" value="Choice_anch_Q_dom"/>
</dbReference>
<dbReference type="PANTHER" id="PTHR11319:SF35">
    <property type="entry name" value="OUTER MEMBRANE PROTEIN PMPC-RELATED"/>
    <property type="match status" value="1"/>
</dbReference>
<dbReference type="EMBL" id="FQVO01000002">
    <property type="protein sequence ID" value="SHE56416.1"/>
    <property type="molecule type" value="Genomic_DNA"/>
</dbReference>
<gene>
    <name evidence="4" type="ORF">SAMN05444408_102123</name>
</gene>
<dbReference type="NCBIfam" id="NF041518">
    <property type="entry name" value="choice_anch_Q"/>
    <property type="match status" value="1"/>
</dbReference>
<dbReference type="STRING" id="1302685.SAMN05444408_102123"/>
<evidence type="ECO:0000313" key="4">
    <source>
        <dbReference type="EMBL" id="SHE56416.1"/>
    </source>
</evidence>
<dbReference type="Proteomes" id="UP000184236">
    <property type="component" value="Unassembled WGS sequence"/>
</dbReference>
<reference evidence="5" key="1">
    <citation type="submission" date="2016-11" db="EMBL/GenBank/DDBJ databases">
        <authorList>
            <person name="Varghese N."/>
            <person name="Submissions S."/>
        </authorList>
    </citation>
    <scope>NUCLEOTIDE SEQUENCE [LARGE SCALE GENOMIC DNA]</scope>
    <source>
        <strain evidence="5">DSM 26898</strain>
    </source>
</reference>
<evidence type="ECO:0000313" key="5">
    <source>
        <dbReference type="Proteomes" id="UP000184236"/>
    </source>
</evidence>
<evidence type="ECO:0000256" key="2">
    <source>
        <dbReference type="SAM" id="SignalP"/>
    </source>
</evidence>
<dbReference type="RefSeq" id="WP_072883490.1">
    <property type="nucleotide sequence ID" value="NZ_FQVO01000002.1"/>
</dbReference>
<dbReference type="Gene3D" id="2.160.20.10">
    <property type="entry name" value="Single-stranded right-handed beta-helix, Pectin lyase-like"/>
    <property type="match status" value="1"/>
</dbReference>
<dbReference type="InterPro" id="IPR011050">
    <property type="entry name" value="Pectin_lyase_fold/virulence"/>
</dbReference>
<evidence type="ECO:0000259" key="3">
    <source>
        <dbReference type="Pfam" id="PF18962"/>
    </source>
</evidence>
<dbReference type="PANTHER" id="PTHR11319">
    <property type="entry name" value="G PROTEIN-COUPLED RECEPTOR-RELATED"/>
    <property type="match status" value="1"/>
</dbReference>
<evidence type="ECO:0000256" key="1">
    <source>
        <dbReference type="ARBA" id="ARBA00022729"/>
    </source>
</evidence>
<feature type="chain" id="PRO_5011979379" evidence="2">
    <location>
        <begin position="18"/>
        <end position="529"/>
    </location>
</feature>
<protein>
    <submittedName>
        <fullName evidence="4">Por secretion system C-terminal sorting domain-containing protein</fullName>
    </submittedName>
</protein>
<accession>A0A1M4UI47</accession>
<sequence length="529" mass="56597">MKKISILLLLICVYHFAQTITPTSGVVYVKKGSAGNGSSWSNAVGELADALKAAKTNQNIQEVWVSKGTYKPMYSPEDNNFGIAYGTRNGFLMVNNVKVYGGFPDSGTPTMNDRNFLTNETILSGDLDNNGITNINDAQHIVLSVGNVGTALLDGFTITHGKSINTAINITINSNNITSGTIYSSGGGIFIYNSSVSLNNLILTNNAAQSGGGIFTQNSSSVINNTKISNNTVASLGGAILAVYSSNILKNVSISNNIADASGGGIFNNNSYTTAINTVIQNNSAPYGGGVYNHSSQPTFVNVLIANNSATSAGGGIYNNLGGNYYNTTLINNGNNGIYDSGTSKWYNSIIWDFVNGSNYTTATTIVRDVPSKSVINITQLGISINDIFNNPSANDFTLKSNSQAINLGNNEYFDTAIYGNSDLAGHNRIVNARIDLGAYEFQQTLATHETDVIEKKLLYPIPFNEVININSPANIQRLELYNMAGQMILIKKDQPSKTTISTSELPTGMYILKITTRLGTKSIKINKI</sequence>
<keyword evidence="5" id="KW-1185">Reference proteome</keyword>
<keyword evidence="1 2" id="KW-0732">Signal</keyword>
<dbReference type="NCBIfam" id="TIGR04183">
    <property type="entry name" value="Por_Secre_tail"/>
    <property type="match status" value="1"/>
</dbReference>
<organism evidence="4 5">
    <name type="scientific">Chryseobacterium takakiae</name>
    <dbReference type="NCBI Taxonomy" id="1302685"/>
    <lineage>
        <taxon>Bacteria</taxon>
        <taxon>Pseudomonadati</taxon>
        <taxon>Bacteroidota</taxon>
        <taxon>Flavobacteriia</taxon>
        <taxon>Flavobacteriales</taxon>
        <taxon>Weeksellaceae</taxon>
        <taxon>Chryseobacterium group</taxon>
        <taxon>Chryseobacterium</taxon>
    </lineage>
</organism>
<dbReference type="SUPFAM" id="SSF51126">
    <property type="entry name" value="Pectin lyase-like"/>
    <property type="match status" value="1"/>
</dbReference>
<dbReference type="InterPro" id="IPR026444">
    <property type="entry name" value="Secre_tail"/>
</dbReference>
<dbReference type="InterPro" id="IPR012334">
    <property type="entry name" value="Pectin_lyas_fold"/>
</dbReference>
<dbReference type="Pfam" id="PF18962">
    <property type="entry name" value="Por_Secre_tail"/>
    <property type="match status" value="1"/>
</dbReference>
<dbReference type="AlphaFoldDB" id="A0A1M4UI47"/>
<dbReference type="OrthoDB" id="8901262at2"/>
<feature type="domain" description="Secretion system C-terminal sorting" evidence="3">
    <location>
        <begin position="459"/>
        <end position="523"/>
    </location>
</feature>